<dbReference type="InterPro" id="IPR004873">
    <property type="entry name" value="BURP_dom"/>
</dbReference>
<accession>A0AAD8HSD9</accession>
<dbReference type="Proteomes" id="UP001237642">
    <property type="component" value="Unassembled WGS sequence"/>
</dbReference>
<organism evidence="3 4">
    <name type="scientific">Heracleum sosnowskyi</name>
    <dbReference type="NCBI Taxonomy" id="360622"/>
    <lineage>
        <taxon>Eukaryota</taxon>
        <taxon>Viridiplantae</taxon>
        <taxon>Streptophyta</taxon>
        <taxon>Embryophyta</taxon>
        <taxon>Tracheophyta</taxon>
        <taxon>Spermatophyta</taxon>
        <taxon>Magnoliopsida</taxon>
        <taxon>eudicotyledons</taxon>
        <taxon>Gunneridae</taxon>
        <taxon>Pentapetalae</taxon>
        <taxon>asterids</taxon>
        <taxon>campanulids</taxon>
        <taxon>Apiales</taxon>
        <taxon>Apiaceae</taxon>
        <taxon>Apioideae</taxon>
        <taxon>apioid superclade</taxon>
        <taxon>Tordylieae</taxon>
        <taxon>Tordyliinae</taxon>
        <taxon>Heracleum</taxon>
    </lineage>
</organism>
<sequence>MNLIYGVRCPQRKKLVAAKAFYLPPTSPVLDSSDPILDLFTSDFFMVVNGGVAVDCGSDCGVGGASDGGVMIVVVARSGGVAVDCGSDCGVGGASDGGVMIVVVARSAVSMEFNLFHFFALISVVFVASHADLSSEDYWRSVLPNTPMPKSISELLQSPEWLDEKSTAVNVGKGNVNVNTGKGGGTKVHVGKGSGVSVNTGKPGKRTNVGVGKGGVVVRSGHKGKPVYVGVHPGKNPFVYNYAASADQLHDNPNVALFFLEKDLHQGTNMNLHFTKSTTPSAFLPKKVADSIPFSSEKLTQILSKFSVEENTYESEAMKNTISECEAPAIKGEDKYCATSLESMVDFTTSKLGEKVNAVSTEVEKESEMQKYTIVGSKKLGEKAVICHKQNYAYAVFYCHKTNNVEAFSVSLVGNDGTKAKAAAICHTDTWSWNPKHLAFQVLNVKPGSVPVCHFLPEDHVVWVPRS</sequence>
<feature type="region of interest" description="Disordered" evidence="1">
    <location>
        <begin position="192"/>
        <end position="213"/>
    </location>
</feature>
<proteinExistence type="predicted"/>
<dbReference type="SMART" id="SM01045">
    <property type="entry name" value="BURP"/>
    <property type="match status" value="1"/>
</dbReference>
<evidence type="ECO:0000313" key="3">
    <source>
        <dbReference type="EMBL" id="KAK1372502.1"/>
    </source>
</evidence>
<evidence type="ECO:0000259" key="2">
    <source>
        <dbReference type="PROSITE" id="PS51277"/>
    </source>
</evidence>
<dbReference type="InterPro" id="IPR044816">
    <property type="entry name" value="BURP"/>
</dbReference>
<reference evidence="3" key="2">
    <citation type="submission" date="2023-05" db="EMBL/GenBank/DDBJ databases">
        <authorList>
            <person name="Schelkunov M.I."/>
        </authorList>
    </citation>
    <scope>NUCLEOTIDE SEQUENCE</scope>
    <source>
        <strain evidence="3">Hsosn_3</strain>
        <tissue evidence="3">Leaf</tissue>
    </source>
</reference>
<comment type="caution">
    <text evidence="3">The sequence shown here is derived from an EMBL/GenBank/DDBJ whole genome shotgun (WGS) entry which is preliminary data.</text>
</comment>
<dbReference type="PANTHER" id="PTHR31236">
    <property type="entry name" value="BURP DOMAIN PROTEIN USPL1-LIKE"/>
    <property type="match status" value="1"/>
</dbReference>
<evidence type="ECO:0000256" key="1">
    <source>
        <dbReference type="SAM" id="MobiDB-lite"/>
    </source>
</evidence>
<dbReference type="PANTHER" id="PTHR31236:SF2">
    <property type="entry name" value="BURP DOMAIN PROTEIN RD22"/>
    <property type="match status" value="1"/>
</dbReference>
<evidence type="ECO:0000313" key="4">
    <source>
        <dbReference type="Proteomes" id="UP001237642"/>
    </source>
</evidence>
<feature type="domain" description="BURP" evidence="2">
    <location>
        <begin position="258"/>
        <end position="466"/>
    </location>
</feature>
<dbReference type="EMBL" id="JAUIZM010000007">
    <property type="protein sequence ID" value="KAK1372502.1"/>
    <property type="molecule type" value="Genomic_DNA"/>
</dbReference>
<dbReference type="AlphaFoldDB" id="A0AAD8HSD9"/>
<gene>
    <name evidence="3" type="ORF">POM88_028695</name>
</gene>
<protein>
    <submittedName>
        <fullName evidence="3">BURP domain-containing protein</fullName>
    </submittedName>
</protein>
<dbReference type="Pfam" id="PF03181">
    <property type="entry name" value="BURP"/>
    <property type="match status" value="1"/>
</dbReference>
<reference evidence="3" key="1">
    <citation type="submission" date="2023-02" db="EMBL/GenBank/DDBJ databases">
        <title>Genome of toxic invasive species Heracleum sosnowskyi carries increased number of genes despite the absence of recent whole-genome duplications.</title>
        <authorList>
            <person name="Schelkunov M."/>
            <person name="Shtratnikova V."/>
            <person name="Makarenko M."/>
            <person name="Klepikova A."/>
            <person name="Omelchenko D."/>
            <person name="Novikova G."/>
            <person name="Obukhova E."/>
            <person name="Bogdanov V."/>
            <person name="Penin A."/>
            <person name="Logacheva M."/>
        </authorList>
    </citation>
    <scope>NUCLEOTIDE SEQUENCE</scope>
    <source>
        <strain evidence="3">Hsosn_3</strain>
        <tissue evidence="3">Leaf</tissue>
    </source>
</reference>
<keyword evidence="4" id="KW-1185">Reference proteome</keyword>
<dbReference type="PROSITE" id="PS51277">
    <property type="entry name" value="BURP"/>
    <property type="match status" value="1"/>
</dbReference>
<name>A0AAD8HSD9_9APIA</name>